<dbReference type="SUPFAM" id="SSF58014">
    <property type="entry name" value="Coiled-coil domain of nucleotide exchange factor GrpE"/>
    <property type="match status" value="1"/>
</dbReference>
<dbReference type="Gene3D" id="2.30.22.10">
    <property type="entry name" value="Head domain of nucleotide exchange factor GrpE"/>
    <property type="match status" value="1"/>
</dbReference>
<dbReference type="FunFam" id="2.30.22.10:FF:000001">
    <property type="entry name" value="Protein GrpE"/>
    <property type="match status" value="1"/>
</dbReference>
<dbReference type="OrthoDB" id="9812586at2"/>
<dbReference type="PANTHER" id="PTHR21237">
    <property type="entry name" value="GRPE PROTEIN"/>
    <property type="match status" value="1"/>
</dbReference>
<dbReference type="SUPFAM" id="SSF51064">
    <property type="entry name" value="Head domain of nucleotide exchange factor GrpE"/>
    <property type="match status" value="1"/>
</dbReference>
<dbReference type="InterPro" id="IPR009012">
    <property type="entry name" value="GrpE_head"/>
</dbReference>
<comment type="caution">
    <text evidence="14">The sequence shown here is derived from an EMBL/GenBank/DDBJ whole genome shotgun (WGS) entry which is preliminary data.</text>
</comment>
<feature type="region of interest" description="Disordered" evidence="13">
    <location>
        <begin position="1"/>
        <end position="33"/>
    </location>
</feature>
<dbReference type="HAMAP" id="MF_01151">
    <property type="entry name" value="GrpE"/>
    <property type="match status" value="1"/>
</dbReference>
<evidence type="ECO:0000256" key="2">
    <source>
        <dbReference type="ARBA" id="ARBA00009054"/>
    </source>
</evidence>
<dbReference type="PRINTS" id="PR00773">
    <property type="entry name" value="GRPEPROTEIN"/>
</dbReference>
<name>A0A4R3KYD6_9FIRM</name>
<dbReference type="GO" id="GO:0005737">
    <property type="term" value="C:cytoplasm"/>
    <property type="evidence" value="ECO:0007669"/>
    <property type="project" value="UniProtKB-SubCell"/>
</dbReference>
<dbReference type="Gene3D" id="3.90.20.20">
    <property type="match status" value="1"/>
</dbReference>
<sequence length="186" mass="21950">MEKKEDTIKEDVLDKDKQDQEKEEKEELKVDEKDKDLESQLIEKDEKIEELTDQLLRLQADFINYKNRVKKDKEKTYTYAIEDLINQLLPILDNFERALDSVEEDKKEDSFYQGVKMIYEQFLRVLEENGVSEIECEGKVFDPNLHHAVFVEEVEDEEEGIVLDVLQKGYTLDGKVIRPSMVKVSK</sequence>
<evidence type="ECO:0000256" key="9">
    <source>
        <dbReference type="ARBA" id="ARBA00076414"/>
    </source>
</evidence>
<dbReference type="GO" id="GO:0000774">
    <property type="term" value="F:adenyl-nucleotide exchange factor activity"/>
    <property type="evidence" value="ECO:0007669"/>
    <property type="project" value="InterPro"/>
</dbReference>
<dbReference type="PROSITE" id="PS01071">
    <property type="entry name" value="GRPE"/>
    <property type="match status" value="1"/>
</dbReference>
<dbReference type="AlphaFoldDB" id="A0A4R3KYD6"/>
<evidence type="ECO:0000256" key="7">
    <source>
        <dbReference type="ARBA" id="ARBA00053401"/>
    </source>
</evidence>
<reference evidence="14 15" key="1">
    <citation type="submission" date="2019-03" db="EMBL/GenBank/DDBJ databases">
        <title>Genomic Encyclopedia of Type Strains, Phase IV (KMG-IV): sequencing the most valuable type-strain genomes for metagenomic binning, comparative biology and taxonomic classification.</title>
        <authorList>
            <person name="Goeker M."/>
        </authorList>
    </citation>
    <scope>NUCLEOTIDE SEQUENCE [LARGE SCALE GENOMIC DNA]</scope>
    <source>
        <strain evidence="14 15">DSM 26752</strain>
    </source>
</reference>
<keyword evidence="4 10" id="KW-0963">Cytoplasm</keyword>
<comment type="subunit">
    <text evidence="3 10">Homodimer.</text>
</comment>
<evidence type="ECO:0000256" key="13">
    <source>
        <dbReference type="SAM" id="MobiDB-lite"/>
    </source>
</evidence>
<dbReference type="PANTHER" id="PTHR21237:SF23">
    <property type="entry name" value="GRPE PROTEIN HOMOLOG, MITOCHONDRIAL"/>
    <property type="match status" value="1"/>
</dbReference>
<dbReference type="GO" id="GO:0051082">
    <property type="term" value="F:unfolded protein binding"/>
    <property type="evidence" value="ECO:0007669"/>
    <property type="project" value="TreeGrafter"/>
</dbReference>
<protein>
    <recommendedName>
        <fullName evidence="8 10">Protein GrpE</fullName>
    </recommendedName>
    <alternativeName>
        <fullName evidence="9 10">HSP-70 cofactor</fullName>
    </alternativeName>
</protein>
<comment type="function">
    <text evidence="7 10 11">Participates actively in the response to hyperosmotic and heat shock by preventing the aggregation of stress-denatured proteins, in association with DnaK and GrpE. It is the nucleotide exchange factor for DnaK and may function as a thermosensor. Unfolded proteins bind initially to DnaJ; upon interaction with the DnaJ-bound protein, DnaK hydrolyzes its bound ATP, resulting in the formation of a stable complex. GrpE releases ADP from DnaK; ATP binding to DnaK triggers the release of the substrate protein, thus completing the reaction cycle. Several rounds of ATP-dependent interactions between DnaJ, DnaK and GrpE are required for fully efficient folding.</text>
</comment>
<dbReference type="InterPro" id="IPR013805">
    <property type="entry name" value="GrpE_CC"/>
</dbReference>
<evidence type="ECO:0000256" key="3">
    <source>
        <dbReference type="ARBA" id="ARBA00011738"/>
    </source>
</evidence>
<evidence type="ECO:0000256" key="4">
    <source>
        <dbReference type="ARBA" id="ARBA00022490"/>
    </source>
</evidence>
<dbReference type="InterPro" id="IPR000740">
    <property type="entry name" value="GrpE"/>
</dbReference>
<accession>A0A4R3KYD6</accession>
<evidence type="ECO:0000256" key="6">
    <source>
        <dbReference type="ARBA" id="ARBA00023186"/>
    </source>
</evidence>
<dbReference type="Proteomes" id="UP000294567">
    <property type="component" value="Unassembled WGS sequence"/>
</dbReference>
<keyword evidence="5 10" id="KW-0346">Stress response</keyword>
<dbReference type="CDD" id="cd00446">
    <property type="entry name" value="GrpE"/>
    <property type="match status" value="1"/>
</dbReference>
<evidence type="ECO:0000256" key="10">
    <source>
        <dbReference type="HAMAP-Rule" id="MF_01151"/>
    </source>
</evidence>
<evidence type="ECO:0000313" key="15">
    <source>
        <dbReference type="Proteomes" id="UP000294567"/>
    </source>
</evidence>
<comment type="similarity">
    <text evidence="2 10 12">Belongs to the GrpE family.</text>
</comment>
<evidence type="ECO:0000256" key="5">
    <source>
        <dbReference type="ARBA" id="ARBA00023016"/>
    </source>
</evidence>
<evidence type="ECO:0000256" key="1">
    <source>
        <dbReference type="ARBA" id="ARBA00004496"/>
    </source>
</evidence>
<comment type="subcellular location">
    <subcellularLocation>
        <location evidence="1 10">Cytoplasm</location>
    </subcellularLocation>
</comment>
<dbReference type="GO" id="GO:0051087">
    <property type="term" value="F:protein-folding chaperone binding"/>
    <property type="evidence" value="ECO:0007669"/>
    <property type="project" value="InterPro"/>
</dbReference>
<organism evidence="14 15">
    <name type="scientific">Keratinibaculum paraultunense</name>
    <dbReference type="NCBI Taxonomy" id="1278232"/>
    <lineage>
        <taxon>Bacteria</taxon>
        <taxon>Bacillati</taxon>
        <taxon>Bacillota</taxon>
        <taxon>Tissierellia</taxon>
        <taxon>Tissierellales</taxon>
        <taxon>Tepidimicrobiaceae</taxon>
        <taxon>Keratinibaculum</taxon>
    </lineage>
</organism>
<proteinExistence type="inferred from homology"/>
<keyword evidence="15" id="KW-1185">Reference proteome</keyword>
<evidence type="ECO:0000313" key="14">
    <source>
        <dbReference type="EMBL" id="TCS91178.1"/>
    </source>
</evidence>
<evidence type="ECO:0000256" key="11">
    <source>
        <dbReference type="RuleBase" id="RU000639"/>
    </source>
</evidence>
<evidence type="ECO:0000256" key="12">
    <source>
        <dbReference type="RuleBase" id="RU004478"/>
    </source>
</evidence>
<dbReference type="Pfam" id="PF01025">
    <property type="entry name" value="GrpE"/>
    <property type="match status" value="1"/>
</dbReference>
<dbReference type="EMBL" id="SMAE01000002">
    <property type="protein sequence ID" value="TCS91178.1"/>
    <property type="molecule type" value="Genomic_DNA"/>
</dbReference>
<evidence type="ECO:0000256" key="8">
    <source>
        <dbReference type="ARBA" id="ARBA00072274"/>
    </source>
</evidence>
<dbReference type="GO" id="GO:0042803">
    <property type="term" value="F:protein homodimerization activity"/>
    <property type="evidence" value="ECO:0007669"/>
    <property type="project" value="InterPro"/>
</dbReference>
<dbReference type="RefSeq" id="WP_132025827.1">
    <property type="nucleotide sequence ID" value="NZ_CP068564.1"/>
</dbReference>
<dbReference type="NCBIfam" id="NF010738">
    <property type="entry name" value="PRK14140.1"/>
    <property type="match status" value="1"/>
</dbReference>
<dbReference type="GO" id="GO:0006457">
    <property type="term" value="P:protein folding"/>
    <property type="evidence" value="ECO:0007669"/>
    <property type="project" value="InterPro"/>
</dbReference>
<gene>
    <name evidence="10" type="primary">grpE</name>
    <name evidence="14" type="ORF">EDD65_102107</name>
</gene>
<keyword evidence="6 10" id="KW-0143">Chaperone</keyword>